<evidence type="ECO:0000256" key="9">
    <source>
        <dbReference type="ARBA" id="ARBA00025323"/>
    </source>
</evidence>
<evidence type="ECO:0000256" key="8">
    <source>
        <dbReference type="ARBA" id="ARBA00023136"/>
    </source>
</evidence>
<evidence type="ECO:0000313" key="13">
    <source>
        <dbReference type="Proteomes" id="UP000267249"/>
    </source>
</evidence>
<feature type="transmembrane region" description="Helical" evidence="10">
    <location>
        <begin position="107"/>
        <end position="128"/>
    </location>
</feature>
<dbReference type="NCBIfam" id="TIGR02139">
    <property type="entry name" value="permease_CysT"/>
    <property type="match status" value="1"/>
</dbReference>
<evidence type="ECO:0000259" key="11">
    <source>
        <dbReference type="PROSITE" id="PS50928"/>
    </source>
</evidence>
<accession>A0AAN1UV14</accession>
<keyword evidence="5 10" id="KW-0812">Transmembrane</keyword>
<comment type="function">
    <text evidence="10">Part of the ABC transporter complex (TC 3.A.1.6.1) involved in sulfate/thiosulfate import.</text>
</comment>
<proteinExistence type="inferred from homology"/>
<feature type="transmembrane region" description="Helical" evidence="10">
    <location>
        <begin position="20"/>
        <end position="40"/>
    </location>
</feature>
<evidence type="ECO:0000256" key="6">
    <source>
        <dbReference type="ARBA" id="ARBA00022989"/>
    </source>
</evidence>
<keyword evidence="8 10" id="KW-0472">Membrane</keyword>
<evidence type="ECO:0000256" key="1">
    <source>
        <dbReference type="ARBA" id="ARBA00004429"/>
    </source>
</evidence>
<evidence type="ECO:0000256" key="7">
    <source>
        <dbReference type="ARBA" id="ARBA00023032"/>
    </source>
</evidence>
<evidence type="ECO:0000256" key="2">
    <source>
        <dbReference type="ARBA" id="ARBA00011779"/>
    </source>
</evidence>
<dbReference type="EMBL" id="CP030139">
    <property type="protein sequence ID" value="AZB73242.1"/>
    <property type="molecule type" value="Genomic_DNA"/>
</dbReference>
<dbReference type="GO" id="GO:0005886">
    <property type="term" value="C:plasma membrane"/>
    <property type="evidence" value="ECO:0007669"/>
    <property type="project" value="UniProtKB-SubCell"/>
</dbReference>
<dbReference type="InterPro" id="IPR035906">
    <property type="entry name" value="MetI-like_sf"/>
</dbReference>
<feature type="transmembrane region" description="Helical" evidence="10">
    <location>
        <begin position="140"/>
        <end position="159"/>
    </location>
</feature>
<sequence>MSLRLPSLSLAWLTRLSWSWRFTWVYLTLILFVPVIALFLKAASLPIGRIWELATQPIALAAYQVTFGLSLAAAALNGVFGVIIAWVLTRYDFPGKKLFDSFIDLPFALPTAVAGLTLATVYSSEGWIGQFFEPFGVQIAFTRWGVLLAMVFISLPFVVRTVEPLLLELEVEAEEAAASLGASPAQTFWRVILPPILPGVLAGVAQGFSRAVGEFGSVVIISGNLPFDDLIAPVLIFERLEQYDYAGATVIGSVLLLFSLVILFVINALQNWSSRYNG</sequence>
<keyword evidence="6 10" id="KW-1133">Transmembrane helix</keyword>
<dbReference type="Proteomes" id="UP000267249">
    <property type="component" value="Chromosome"/>
</dbReference>
<dbReference type="SUPFAM" id="SSF161098">
    <property type="entry name" value="MetI-like"/>
    <property type="match status" value="1"/>
</dbReference>
<dbReference type="AlphaFoldDB" id="A0AAN1UV14"/>
<evidence type="ECO:0000256" key="3">
    <source>
        <dbReference type="ARBA" id="ARBA00022448"/>
    </source>
</evidence>
<dbReference type="RefSeq" id="WP_208673837.1">
    <property type="nucleotide sequence ID" value="NZ_CP030139.2"/>
</dbReference>
<comment type="caution">
    <text evidence="10">Lacks conserved residue(s) required for the propagation of feature annotation.</text>
</comment>
<dbReference type="Pfam" id="PF00528">
    <property type="entry name" value="BPD_transp_1"/>
    <property type="match status" value="1"/>
</dbReference>
<keyword evidence="4" id="KW-1003">Cell membrane</keyword>
<dbReference type="GO" id="GO:0015419">
    <property type="term" value="F:ABC-type sulfate transporter activity"/>
    <property type="evidence" value="ECO:0007669"/>
    <property type="project" value="UniProtKB-UniRule"/>
</dbReference>
<dbReference type="FunFam" id="1.10.3720.10:FF:000004">
    <property type="entry name" value="Sulfate transport system permease protein CysT"/>
    <property type="match status" value="1"/>
</dbReference>
<dbReference type="NCBIfam" id="TIGR00969">
    <property type="entry name" value="3a0106s02"/>
    <property type="match status" value="1"/>
</dbReference>
<feature type="transmembrane region" description="Helical" evidence="10">
    <location>
        <begin position="245"/>
        <end position="269"/>
    </location>
</feature>
<comment type="subunit">
    <text evidence="2">The complex is composed of two ATP-binding proteins (CysA), two transmembrane proteins (CysT and CysW) and a solute-binding protein (CysP).</text>
</comment>
<dbReference type="PANTHER" id="PTHR30406:SF8">
    <property type="entry name" value="SULFATE TRANSPORT SYSTEM PERMEASE PROTEIN CYST"/>
    <property type="match status" value="1"/>
</dbReference>
<feature type="domain" description="ABC transmembrane type-1" evidence="11">
    <location>
        <begin position="63"/>
        <end position="266"/>
    </location>
</feature>
<gene>
    <name evidence="12" type="primary">cysT</name>
    <name evidence="12" type="ORF">DOP62_11415</name>
</gene>
<dbReference type="CDD" id="cd06261">
    <property type="entry name" value="TM_PBP2"/>
    <property type="match status" value="1"/>
</dbReference>
<dbReference type="Gene3D" id="1.10.3720.10">
    <property type="entry name" value="MetI-like"/>
    <property type="match status" value="1"/>
</dbReference>
<comment type="subcellular location">
    <subcellularLocation>
        <location evidence="1 10">Cell inner membrane</location>
        <topology evidence="1 10">Multi-pass membrane protein</topology>
    </subcellularLocation>
</comment>
<keyword evidence="7 10" id="KW-0764">Sulfate transport</keyword>
<reference evidence="12 13" key="1">
    <citation type="journal article" date="2018" name="Sci. Rep.">
        <title>Genome Features and Biochemical Characteristics of a Robust, Fast Growing and Naturally Transformable Cyanobacterium Synechococcus elongatus PCC 11801 Isolated from India.</title>
        <authorList>
            <person name="Jaiswal D."/>
            <person name="Sengupta A."/>
            <person name="Sohoni S."/>
            <person name="Sengupta S."/>
            <person name="Phadnavis A.G."/>
            <person name="Pakrasi H.B."/>
            <person name="Wangikar P.P."/>
        </authorList>
    </citation>
    <scope>NUCLEOTIDE SEQUENCE [LARGE SCALE GENOMIC DNA]</scope>
    <source>
        <strain evidence="12 13">PCC 11801</strain>
    </source>
</reference>
<comment type="similarity">
    <text evidence="10">Belongs to the binding-protein-dependent transport system permease family. CysTW subfamily.</text>
</comment>
<evidence type="ECO:0000256" key="4">
    <source>
        <dbReference type="ARBA" id="ARBA00022475"/>
    </source>
</evidence>
<evidence type="ECO:0000256" key="5">
    <source>
        <dbReference type="ARBA" id="ARBA00022692"/>
    </source>
</evidence>
<keyword evidence="10" id="KW-0997">Cell inner membrane</keyword>
<dbReference type="InterPro" id="IPR000515">
    <property type="entry name" value="MetI-like"/>
</dbReference>
<dbReference type="PROSITE" id="PS50928">
    <property type="entry name" value="ABC_TM1"/>
    <property type="match status" value="1"/>
</dbReference>
<protein>
    <recommendedName>
        <fullName evidence="10">Sulfate transport system permease protein CysT</fullName>
    </recommendedName>
</protein>
<evidence type="ECO:0000313" key="12">
    <source>
        <dbReference type="EMBL" id="AZB73242.1"/>
    </source>
</evidence>
<dbReference type="InterPro" id="IPR011865">
    <property type="entry name" value="CysT_permease"/>
</dbReference>
<name>A0AAN1UV14_SYNEL</name>
<keyword evidence="3 10" id="KW-0813">Transport</keyword>
<dbReference type="InterPro" id="IPR005667">
    <property type="entry name" value="Sulph_transpt2"/>
</dbReference>
<evidence type="ECO:0000256" key="10">
    <source>
        <dbReference type="RuleBase" id="RU366001"/>
    </source>
</evidence>
<organism evidence="12 13">
    <name type="scientific">Synechococcus elongatus PCC 11801</name>
    <dbReference type="NCBI Taxonomy" id="2219813"/>
    <lineage>
        <taxon>Bacteria</taxon>
        <taxon>Bacillati</taxon>
        <taxon>Cyanobacteriota</taxon>
        <taxon>Cyanophyceae</taxon>
        <taxon>Synechococcales</taxon>
        <taxon>Synechococcaceae</taxon>
        <taxon>Synechococcus</taxon>
    </lineage>
</organism>
<feature type="transmembrane region" description="Helical" evidence="10">
    <location>
        <begin position="61"/>
        <end position="87"/>
    </location>
</feature>
<comment type="function">
    <text evidence="9">Part of the ABC transporter complex CysAWTP (TC 3.A.1.6.1) involved in sulfate/thiosulfate import. Probably responsible for the translocation of the substrate across the membrane.</text>
</comment>
<dbReference type="PANTHER" id="PTHR30406">
    <property type="entry name" value="SULFATE TRANSPORT SYSTEM PERMEASE PROTEIN"/>
    <property type="match status" value="1"/>
</dbReference>